<reference evidence="2" key="1">
    <citation type="submission" date="2020-11" db="EMBL/GenBank/DDBJ databases">
        <authorList>
            <consortium name="DOE Joint Genome Institute"/>
            <person name="Ahrendt S."/>
            <person name="Riley R."/>
            <person name="Andreopoulos W."/>
            <person name="Labutti K."/>
            <person name="Pangilinan J."/>
            <person name="Ruiz-Duenas F.J."/>
            <person name="Barrasa J.M."/>
            <person name="Sanchez-Garcia M."/>
            <person name="Camarero S."/>
            <person name="Miyauchi S."/>
            <person name="Serrano A."/>
            <person name="Linde D."/>
            <person name="Babiker R."/>
            <person name="Drula E."/>
            <person name="Ayuso-Fernandez I."/>
            <person name="Pacheco R."/>
            <person name="Padilla G."/>
            <person name="Ferreira P."/>
            <person name="Barriuso J."/>
            <person name="Kellner H."/>
            <person name="Castanera R."/>
            <person name="Alfaro M."/>
            <person name="Ramirez L."/>
            <person name="Pisabarro A.G."/>
            <person name="Kuo A."/>
            <person name="Tritt A."/>
            <person name="Lipzen A."/>
            <person name="He G."/>
            <person name="Yan M."/>
            <person name="Ng V."/>
            <person name="Cullen D."/>
            <person name="Martin F."/>
            <person name="Rosso M.-N."/>
            <person name="Henrissat B."/>
            <person name="Hibbett D."/>
            <person name="Martinez A.T."/>
            <person name="Grigoriev I.V."/>
        </authorList>
    </citation>
    <scope>NUCLEOTIDE SEQUENCE</scope>
    <source>
        <strain evidence="2">CBS 247.69</strain>
    </source>
</reference>
<dbReference type="PANTHER" id="PTHR39474:SF1">
    <property type="entry name" value="FUNGAL SPECIFIC TRANSCRIPTION FACTOR"/>
    <property type="match status" value="1"/>
</dbReference>
<feature type="region of interest" description="Disordered" evidence="1">
    <location>
        <begin position="72"/>
        <end position="108"/>
    </location>
</feature>
<feature type="compositionally biased region" description="Basic and acidic residues" evidence="1">
    <location>
        <begin position="78"/>
        <end position="89"/>
    </location>
</feature>
<name>A0A9P6CEU6_9AGAR</name>
<gene>
    <name evidence="2" type="ORF">BDZ94DRAFT_621876</name>
</gene>
<organism evidence="2 3">
    <name type="scientific">Collybia nuda</name>
    <dbReference type="NCBI Taxonomy" id="64659"/>
    <lineage>
        <taxon>Eukaryota</taxon>
        <taxon>Fungi</taxon>
        <taxon>Dikarya</taxon>
        <taxon>Basidiomycota</taxon>
        <taxon>Agaricomycotina</taxon>
        <taxon>Agaricomycetes</taxon>
        <taxon>Agaricomycetidae</taxon>
        <taxon>Agaricales</taxon>
        <taxon>Tricholomatineae</taxon>
        <taxon>Clitocybaceae</taxon>
        <taxon>Collybia</taxon>
    </lineage>
</organism>
<evidence type="ECO:0000313" key="3">
    <source>
        <dbReference type="Proteomes" id="UP000807353"/>
    </source>
</evidence>
<comment type="caution">
    <text evidence="2">The sequence shown here is derived from an EMBL/GenBank/DDBJ whole genome shotgun (WGS) entry which is preliminary data.</text>
</comment>
<dbReference type="OrthoDB" id="4590138at2759"/>
<accession>A0A9P6CEU6</accession>
<feature type="compositionally biased region" description="Polar residues" evidence="1">
    <location>
        <begin position="95"/>
        <end position="108"/>
    </location>
</feature>
<sequence>MSENPLDHLMLPAPTADATHTLGVDGPSVRLDDLGPMIVNSDGVSTATLSRIANWANMTNPERERTVRVLTARNKARLTNEERKEKEGEEAGESLSITRQAPPSAESN</sequence>
<dbReference type="Proteomes" id="UP000807353">
    <property type="component" value="Unassembled WGS sequence"/>
</dbReference>
<evidence type="ECO:0000313" key="2">
    <source>
        <dbReference type="EMBL" id="KAF9463356.1"/>
    </source>
</evidence>
<keyword evidence="3" id="KW-1185">Reference proteome</keyword>
<dbReference type="EMBL" id="MU150263">
    <property type="protein sequence ID" value="KAF9463356.1"/>
    <property type="molecule type" value="Genomic_DNA"/>
</dbReference>
<dbReference type="AlphaFoldDB" id="A0A9P6CEU6"/>
<protein>
    <submittedName>
        <fullName evidence="2">Uncharacterized protein</fullName>
    </submittedName>
</protein>
<proteinExistence type="predicted"/>
<dbReference type="PANTHER" id="PTHR39474">
    <property type="entry name" value="UNNAMED PRODUCT"/>
    <property type="match status" value="1"/>
</dbReference>
<evidence type="ECO:0000256" key="1">
    <source>
        <dbReference type="SAM" id="MobiDB-lite"/>
    </source>
</evidence>